<accession>A0A158R881</accession>
<reference evidence="3 4" key="2">
    <citation type="submission" date="2018-11" db="EMBL/GenBank/DDBJ databases">
        <authorList>
            <consortium name="Pathogen Informatics"/>
        </authorList>
    </citation>
    <scope>NUCLEOTIDE SEQUENCE [LARGE SCALE GENOMIC DNA]</scope>
</reference>
<dbReference type="STRING" id="60517.A0A158R881"/>
<feature type="domain" description="TRAPPC10/Trs130 N-terminal" evidence="2">
    <location>
        <begin position="16"/>
        <end position="198"/>
    </location>
</feature>
<name>A0A158R881_TAEAS</name>
<dbReference type="Pfam" id="PF23036">
    <property type="entry name" value="TRAPPC10_1st"/>
    <property type="match status" value="2"/>
</dbReference>
<feature type="domain" description="TRAPPC10/Trs130 N-terminal" evidence="2">
    <location>
        <begin position="303"/>
        <end position="408"/>
    </location>
</feature>
<dbReference type="GO" id="GO:0005829">
    <property type="term" value="C:cytosol"/>
    <property type="evidence" value="ECO:0007669"/>
    <property type="project" value="GOC"/>
</dbReference>
<feature type="compositionally biased region" description="Low complexity" evidence="1">
    <location>
        <begin position="1553"/>
        <end position="1565"/>
    </location>
</feature>
<feature type="region of interest" description="Disordered" evidence="1">
    <location>
        <begin position="994"/>
        <end position="1016"/>
    </location>
</feature>
<dbReference type="Proteomes" id="UP000282613">
    <property type="component" value="Unassembled WGS sequence"/>
</dbReference>
<feature type="compositionally biased region" description="Polar residues" evidence="1">
    <location>
        <begin position="1000"/>
        <end position="1010"/>
    </location>
</feature>
<dbReference type="PANTHER" id="PTHR13251">
    <property type="entry name" value="EPILEPSY HOLOPROSENCEPHALY CANDIDATE 1/TMEM1"/>
    <property type="match status" value="1"/>
</dbReference>
<evidence type="ECO:0000313" key="3">
    <source>
        <dbReference type="EMBL" id="VDK34323.1"/>
    </source>
</evidence>
<sequence length="1666" mass="185176">MIGKLNYGDESAKEHVQEFRSSGLAAQPVQWSRRPNQPSQSVHVDPNFLPLHLADGNSELGNQSTYPAIYIFFCPNDPHYYADRGMKDIGKWFGFLSSNKLKEWLVITITDKSKKISSRNSVVTKLKNDFSIDFSDHLYDLPSDYEAYPGTLQALNVKLRNAVIRVFNTTLDAMDNRAEKLAANQQDKDWDFMDYFLCMVAGYLSPDLIRIRPRNFLTIAVANAVFVTGVASVDLKYASKSLHLGSLLVEVKANSPAPEPYRNQMGERQVKCISFRGEHDLLILMHYTSQRTMFAYLVRVPHLLQEEIASLYSCMSLYEEALECMEKAENCLSSALADAAGNGVNRWVRDLLSNSCENLLDDPTIISTYASPQRVERVRQRKANLFELRAHILTRECALLQALDRITELPAFAVRNIRLCTKEARDLKASPFPLPRPLFSFLNRTHLDFACQTAKFQMGELYQFLTGKIRLSECYNSLLPWASVLSTDEDSNCPSNASELSVSTLISARSKAMESLDLLEDVTLQTESTFNVLARAVLASVAADDHAKSGRTTLQSQALVGTSQWTVDLWRHACVALARLGRSTDLWPDPARRTREAHSDSSRDAMLLSIMDSLNNFTSRNLSTPESTRFSFGGSFGAQLSIAFVSPESFEEVYRKFVGVCIFLQSCSGAKRGSVCMSLELADFYRDAGKFLEAESLYHRATKVLLKESWTELATYTLLQQAFCQGVQWRTENVDTMEASVFRRYVQTALILAITPIKSLHQCYDLLKRRGSNFDDLFGEGTTAAKGAAAEVVILPPWWPEDWWAHALETVAEQYARVASPPPPVEMLTLGRPLMPLSVRSLWPLFHLLSIDLEDANPHTHRQVIRLHLRLTGVRPMLLRVSVGARSTTAEDWSVPPLSREVNKKRGTNPVKFFNVDLSSEGVRVGIISSASDASSAASVEFGGGGDFDVSAPPPAAVAPTTSALLNSSTSKESVMQRLFRRTGTRGRSGRVLFKRSSDNARTTNGQSADTKPLKRPTSIDFLGYRNRLNTLDRVNPLPCDSILDGLTLSSDYDRFVLSAAGTPENASTTADSVFSDSRVIRRHKKGFSLSDLSSFMQSFKIPKIETSSRKHVDTNDAPVPVATTKAVVIEKNDVFFYPRCHATNLFHCRLHESAKEPIEDKDNVLTFQPGDNYLIMETAHYGFHLPGEISIAVYNDSQSAANNSPIFIFSSPINPEQHGSTWSNEELLERLLPRVEQVEALQLSKVYSFPDPLKKASALVMSGLSQPVFLTVRVGALSIERQASGSSVDNATGLRLHRYPHAEPPQEAVWGQNYAIEPSVEGEVEKPAAMIDLGDLVVAPGEPPPPSPLLYTPGTRLCPRRSFLLRPKPNERVALVLPSGRPYPINLIPIGVLIFKAKIFAFRSKHFLVQLLVKVCDTTWPVLGSVDGKEGLPHLNPFYCQERIAFRFSTPEMVIKPFSDAPSQPPSQSQSPPLMPSSMRDSFVQGPQRSISVVEFPPPSPAVTAVGASTVLHRPLLPNSREVGNSVFFPPKAMEGTAEWNTSIPPGGTVNSETSSAQDSSSNSQHPIQLVEPPDFEWIVSHGRPLTVSWTVQTDYLNRLLRPLPKSDKVGVSADFTLLAGTKFDKFRPRLRYSCNLMVRVGSKVKHPTLLIVTFENNSNEVLTF</sequence>
<dbReference type="InterPro" id="IPR056913">
    <property type="entry name" value="TRAPPC10/Trs130_N"/>
</dbReference>
<dbReference type="OrthoDB" id="10256906at2759"/>
<feature type="region of interest" description="Disordered" evidence="1">
    <location>
        <begin position="1539"/>
        <end position="1568"/>
    </location>
</feature>
<dbReference type="GO" id="GO:0006891">
    <property type="term" value="P:intra-Golgi vesicle-mediated transport"/>
    <property type="evidence" value="ECO:0007669"/>
    <property type="project" value="TreeGrafter"/>
</dbReference>
<evidence type="ECO:0000259" key="2">
    <source>
        <dbReference type="Pfam" id="PF23036"/>
    </source>
</evidence>
<dbReference type="GO" id="GO:1990071">
    <property type="term" value="C:TRAPPII protein complex"/>
    <property type="evidence" value="ECO:0007669"/>
    <property type="project" value="InterPro"/>
</dbReference>
<dbReference type="GO" id="GO:0034498">
    <property type="term" value="P:early endosome to Golgi transport"/>
    <property type="evidence" value="ECO:0007669"/>
    <property type="project" value="TreeGrafter"/>
</dbReference>
<keyword evidence="4" id="KW-1185">Reference proteome</keyword>
<evidence type="ECO:0000313" key="4">
    <source>
        <dbReference type="Proteomes" id="UP000282613"/>
    </source>
</evidence>
<feature type="compositionally biased region" description="Low complexity" evidence="1">
    <location>
        <begin position="1467"/>
        <end position="1480"/>
    </location>
</feature>
<organism evidence="5">
    <name type="scientific">Taenia asiatica</name>
    <name type="common">Asian tapeworm</name>
    <dbReference type="NCBI Taxonomy" id="60517"/>
    <lineage>
        <taxon>Eukaryota</taxon>
        <taxon>Metazoa</taxon>
        <taxon>Spiralia</taxon>
        <taxon>Lophotrochozoa</taxon>
        <taxon>Platyhelminthes</taxon>
        <taxon>Cestoda</taxon>
        <taxon>Eucestoda</taxon>
        <taxon>Cyclophyllidea</taxon>
        <taxon>Taeniidae</taxon>
        <taxon>Taenia</taxon>
    </lineage>
</organism>
<dbReference type="PANTHER" id="PTHR13251:SF3">
    <property type="entry name" value="TRAFFICKING PROTEIN PARTICLE COMPLEX SUBUNIT 10"/>
    <property type="match status" value="1"/>
</dbReference>
<protein>
    <submittedName>
        <fullName evidence="5">Trafficking protein particle complex subunit 10</fullName>
    </submittedName>
</protein>
<gene>
    <name evidence="3" type="ORF">TASK_LOCUS4990</name>
</gene>
<proteinExistence type="predicted"/>
<evidence type="ECO:0000313" key="5">
    <source>
        <dbReference type="WBParaSite" id="TASK_0000498901-mRNA-1"/>
    </source>
</evidence>
<dbReference type="InterPro" id="IPR045126">
    <property type="entry name" value="TRAPPC10/Trs130"/>
</dbReference>
<dbReference type="EMBL" id="UYRS01018384">
    <property type="protein sequence ID" value="VDK34323.1"/>
    <property type="molecule type" value="Genomic_DNA"/>
</dbReference>
<reference evidence="5" key="1">
    <citation type="submission" date="2016-04" db="UniProtKB">
        <authorList>
            <consortium name="WormBaseParasite"/>
        </authorList>
    </citation>
    <scope>IDENTIFICATION</scope>
</reference>
<evidence type="ECO:0000256" key="1">
    <source>
        <dbReference type="SAM" id="MobiDB-lite"/>
    </source>
</evidence>
<dbReference type="WBParaSite" id="TASK_0000498901-mRNA-1">
    <property type="protein sequence ID" value="TASK_0000498901-mRNA-1"/>
    <property type="gene ID" value="TASK_0000498901"/>
</dbReference>
<feature type="region of interest" description="Disordered" evidence="1">
    <location>
        <begin position="1458"/>
        <end position="1484"/>
    </location>
</feature>